<accession>A0A8H4WMS0</accession>
<organism evidence="1 2">
    <name type="scientific">Fusarium gaditjirri</name>
    <dbReference type="NCBI Taxonomy" id="282569"/>
    <lineage>
        <taxon>Eukaryota</taxon>
        <taxon>Fungi</taxon>
        <taxon>Dikarya</taxon>
        <taxon>Ascomycota</taxon>
        <taxon>Pezizomycotina</taxon>
        <taxon>Sordariomycetes</taxon>
        <taxon>Hypocreomycetidae</taxon>
        <taxon>Hypocreales</taxon>
        <taxon>Nectriaceae</taxon>
        <taxon>Fusarium</taxon>
        <taxon>Fusarium nisikadoi species complex</taxon>
    </lineage>
</organism>
<dbReference type="Gene3D" id="3.20.20.60">
    <property type="entry name" value="Phosphoenolpyruvate-binding domains"/>
    <property type="match status" value="1"/>
</dbReference>
<reference evidence="1" key="1">
    <citation type="journal article" date="2020" name="BMC Genomics">
        <title>Correction to: Identification and distribution of gene clusters required for synthesis of sphingolipid metabolism inhibitors in diverse species of the filamentous fungus Fusarium.</title>
        <authorList>
            <person name="Kim H.S."/>
            <person name="Lohmar J.M."/>
            <person name="Busman M."/>
            <person name="Brown D.W."/>
            <person name="Naumann T.A."/>
            <person name="Divon H.H."/>
            <person name="Lysoe E."/>
            <person name="Uhlig S."/>
            <person name="Proctor R.H."/>
        </authorList>
    </citation>
    <scope>NUCLEOTIDE SEQUENCE</scope>
    <source>
        <strain evidence="1">NRRL 45417</strain>
    </source>
</reference>
<dbReference type="EMBL" id="JABFAI010000574">
    <property type="protein sequence ID" value="KAF4943355.1"/>
    <property type="molecule type" value="Genomic_DNA"/>
</dbReference>
<dbReference type="PANTHER" id="PTHR42905:SF16">
    <property type="entry name" value="CARBOXYPHOSPHONOENOLPYRUVATE PHOSPHONOMUTASE-LIKE PROTEIN (AFU_ORTHOLOGUE AFUA_5G07230)"/>
    <property type="match status" value="1"/>
</dbReference>
<keyword evidence="2" id="KW-1185">Reference proteome</keyword>
<gene>
    <name evidence="1" type="ORF">FGADI_13471</name>
</gene>
<dbReference type="AlphaFoldDB" id="A0A8H4WMS0"/>
<sequence length="250" mass="26871">MLKALHQPHSPVVFTNIYDAASAKAVASLPSAKALATASYAVAAAAGLRDDDLTMEINIAAAIRIASAIKDFQKPLSVDFQDGYGDRLEDGVRQLLQAGVAGINLEDYNNTTKKMYSSDEAASRIRRVMDVAQAAGVPDFVVNARCDTLLHGGELEEVIQRGQRYLAAGATTVFVWGGSRGVSSAEVAELVKAFDGRLNVLLKLSPDGLTIPELAKFGVVRISIGPTLQLKAMEKLKEEAENILKKYVFY</sequence>
<comment type="caution">
    <text evidence="1">The sequence shown here is derived from an EMBL/GenBank/DDBJ whole genome shotgun (WGS) entry which is preliminary data.</text>
</comment>
<protein>
    <recommendedName>
        <fullName evidence="3">Carboxyphosphonoenolpyruvate phosphonomutase-like protein</fullName>
    </recommendedName>
</protein>
<dbReference type="CDD" id="cd00377">
    <property type="entry name" value="ICL_PEPM"/>
    <property type="match status" value="1"/>
</dbReference>
<dbReference type="OrthoDB" id="429143at2759"/>
<evidence type="ECO:0000313" key="1">
    <source>
        <dbReference type="EMBL" id="KAF4943355.1"/>
    </source>
</evidence>
<evidence type="ECO:0008006" key="3">
    <source>
        <dbReference type="Google" id="ProtNLM"/>
    </source>
</evidence>
<dbReference type="SUPFAM" id="SSF51621">
    <property type="entry name" value="Phosphoenolpyruvate/pyruvate domain"/>
    <property type="match status" value="1"/>
</dbReference>
<evidence type="ECO:0000313" key="2">
    <source>
        <dbReference type="Proteomes" id="UP000604273"/>
    </source>
</evidence>
<dbReference type="Pfam" id="PF13714">
    <property type="entry name" value="PEP_mutase"/>
    <property type="match status" value="1"/>
</dbReference>
<reference evidence="1" key="2">
    <citation type="submission" date="2020-05" db="EMBL/GenBank/DDBJ databases">
        <authorList>
            <person name="Kim H.-S."/>
            <person name="Proctor R.H."/>
            <person name="Brown D.W."/>
        </authorList>
    </citation>
    <scope>NUCLEOTIDE SEQUENCE</scope>
    <source>
        <strain evidence="1">NRRL 45417</strain>
    </source>
</reference>
<dbReference type="InterPro" id="IPR039556">
    <property type="entry name" value="ICL/PEPM"/>
</dbReference>
<proteinExistence type="predicted"/>
<name>A0A8H4WMS0_9HYPO</name>
<dbReference type="GO" id="GO:0003824">
    <property type="term" value="F:catalytic activity"/>
    <property type="evidence" value="ECO:0007669"/>
    <property type="project" value="InterPro"/>
</dbReference>
<dbReference type="InterPro" id="IPR015813">
    <property type="entry name" value="Pyrv/PenolPyrv_kinase-like_dom"/>
</dbReference>
<dbReference type="Proteomes" id="UP000604273">
    <property type="component" value="Unassembled WGS sequence"/>
</dbReference>
<dbReference type="InterPro" id="IPR040442">
    <property type="entry name" value="Pyrv_kinase-like_dom_sf"/>
</dbReference>
<dbReference type="PANTHER" id="PTHR42905">
    <property type="entry name" value="PHOSPHOENOLPYRUVATE CARBOXYLASE"/>
    <property type="match status" value="1"/>
</dbReference>